<evidence type="ECO:0000256" key="6">
    <source>
        <dbReference type="ARBA" id="ARBA00022824"/>
    </source>
</evidence>
<evidence type="ECO:0000256" key="10">
    <source>
        <dbReference type="ARBA" id="ARBA00049729"/>
    </source>
</evidence>
<reference evidence="13 14" key="1">
    <citation type="journal article" date="2022" name="DNA Res.">
        <title>Genome analysis of five recently described species of the CUG-Ser clade uncovers Candida theae as a new hybrid lineage with pathogenic potential in the Candida parapsilosis species complex.</title>
        <authorList>
            <person name="Mixao V."/>
            <person name="Del Olmo V."/>
            <person name="Hegedusova E."/>
            <person name="Saus E."/>
            <person name="Pryszcz L."/>
            <person name="Cillingova A."/>
            <person name="Nosek J."/>
            <person name="Gabaldon T."/>
        </authorList>
    </citation>
    <scope>NUCLEOTIDE SEQUENCE [LARGE SCALE GENOMIC DNA]</scope>
    <source>
        <strain evidence="13 14">CBS 12239</strain>
    </source>
</reference>
<dbReference type="GO" id="GO:0004222">
    <property type="term" value="F:metalloendopeptidase activity"/>
    <property type="evidence" value="ECO:0007669"/>
    <property type="project" value="InterPro"/>
</dbReference>
<feature type="domain" description="CAAX prenyl protease 2/Lysostaphin resistance protein A-like" evidence="12">
    <location>
        <begin position="120"/>
        <end position="171"/>
    </location>
</feature>
<keyword evidence="8 11" id="KW-0472">Membrane</keyword>
<evidence type="ECO:0000256" key="11">
    <source>
        <dbReference type="SAM" id="Phobius"/>
    </source>
</evidence>
<comment type="catalytic activity">
    <reaction evidence="9">
        <text>Hydrolyzes the peptide bond -P2-(S-farnesyl or geranylgeranyl)C-P1'-P2'-P3'-COOH where P1' and P2' are amino acids with aliphatic sidechains and P3' is any C-terminal residue.</text>
        <dbReference type="EC" id="3.4.26.1"/>
    </reaction>
</comment>
<dbReference type="Pfam" id="PF02517">
    <property type="entry name" value="Rce1-like"/>
    <property type="match status" value="1"/>
</dbReference>
<evidence type="ECO:0000259" key="12">
    <source>
        <dbReference type="Pfam" id="PF02517"/>
    </source>
</evidence>
<proteinExistence type="inferred from homology"/>
<keyword evidence="14" id="KW-1185">Reference proteome</keyword>
<dbReference type="RefSeq" id="XP_051609044.1">
    <property type="nucleotide sequence ID" value="XM_051751756.1"/>
</dbReference>
<dbReference type="AlphaFoldDB" id="A0AAD5FYP8"/>
<dbReference type="InterPro" id="IPR039731">
    <property type="entry name" value="Rce1"/>
</dbReference>
<sequence length="252" mass="28580">MIYESLTLAIASSYVAAIYFALPTHLRNKDRNNFKVIRHRLKRVTLLCAVLVLFIPLLIPGSFINNIRQVGLVPGLTTSGSISNDIASIWYSFKFINILFACSILQIYVESTLNDISNTPILYHVRDYVFAPMTEELIYRGLVLLVVTKTCPHFVKYTPYLFGIAHFHHAIESYNSRSIEETVQSVSGSRYCRGDQYQTRTLRIQLAGVSGAKLIEDTAVVTRAFLTISSRTRAAHLIIYHKEIQSFVIRIS</sequence>
<evidence type="ECO:0000256" key="5">
    <source>
        <dbReference type="ARBA" id="ARBA00022801"/>
    </source>
</evidence>
<dbReference type="GeneID" id="76150501"/>
<evidence type="ECO:0000256" key="2">
    <source>
        <dbReference type="ARBA" id="ARBA00006897"/>
    </source>
</evidence>
<dbReference type="PANTHER" id="PTHR13046:SF0">
    <property type="entry name" value="CAAX PRENYL PROTEASE 2"/>
    <property type="match status" value="1"/>
</dbReference>
<comment type="caution">
    <text evidence="13">The sequence shown here is derived from an EMBL/GenBank/DDBJ whole genome shotgun (WGS) entry which is preliminary data.</text>
</comment>
<dbReference type="EC" id="3.4.26.1" evidence="10"/>
<name>A0AAD5FYP8_9ASCO</name>
<evidence type="ECO:0000256" key="7">
    <source>
        <dbReference type="ARBA" id="ARBA00022989"/>
    </source>
</evidence>
<keyword evidence="5" id="KW-0378">Hydrolase</keyword>
<evidence type="ECO:0000313" key="14">
    <source>
        <dbReference type="Proteomes" id="UP001204833"/>
    </source>
</evidence>
<comment type="similarity">
    <text evidence="2">Belongs to the peptidase U48 family.</text>
</comment>
<evidence type="ECO:0000256" key="1">
    <source>
        <dbReference type="ARBA" id="ARBA00004477"/>
    </source>
</evidence>
<comment type="subcellular location">
    <subcellularLocation>
        <location evidence="1">Endoplasmic reticulum membrane</location>
        <topology evidence="1">Multi-pass membrane protein</topology>
    </subcellularLocation>
</comment>
<feature type="transmembrane region" description="Helical" evidence="11">
    <location>
        <begin position="44"/>
        <end position="64"/>
    </location>
</feature>
<keyword evidence="7 11" id="KW-1133">Transmembrane helix</keyword>
<evidence type="ECO:0000256" key="4">
    <source>
        <dbReference type="ARBA" id="ARBA00022692"/>
    </source>
</evidence>
<dbReference type="PANTHER" id="PTHR13046">
    <property type="entry name" value="PROTEASE U48 CAAX PRENYL PROTEASE RCE1"/>
    <property type="match status" value="1"/>
</dbReference>
<evidence type="ECO:0000256" key="3">
    <source>
        <dbReference type="ARBA" id="ARBA00022670"/>
    </source>
</evidence>
<evidence type="ECO:0000256" key="9">
    <source>
        <dbReference type="ARBA" id="ARBA00047280"/>
    </source>
</evidence>
<dbReference type="EMBL" id="JAIHNG010000116">
    <property type="protein sequence ID" value="KAI5958597.1"/>
    <property type="molecule type" value="Genomic_DNA"/>
</dbReference>
<dbReference type="GO" id="GO:0071586">
    <property type="term" value="P:CAAX-box protein processing"/>
    <property type="evidence" value="ECO:0007669"/>
    <property type="project" value="InterPro"/>
</dbReference>
<keyword evidence="6" id="KW-0256">Endoplasmic reticulum</keyword>
<keyword evidence="4 11" id="KW-0812">Transmembrane</keyword>
<evidence type="ECO:0000313" key="13">
    <source>
        <dbReference type="EMBL" id="KAI5958597.1"/>
    </source>
</evidence>
<feature type="transmembrane region" description="Helical" evidence="11">
    <location>
        <begin position="6"/>
        <end position="23"/>
    </location>
</feature>
<feature type="transmembrane region" description="Helical" evidence="11">
    <location>
        <begin position="89"/>
        <end position="109"/>
    </location>
</feature>
<dbReference type="Proteomes" id="UP001204833">
    <property type="component" value="Unassembled WGS sequence"/>
</dbReference>
<accession>A0AAD5FYP8</accession>
<keyword evidence="3" id="KW-0645">Protease</keyword>
<dbReference type="GO" id="GO:0005789">
    <property type="term" value="C:endoplasmic reticulum membrane"/>
    <property type="evidence" value="ECO:0007669"/>
    <property type="project" value="UniProtKB-SubCell"/>
</dbReference>
<evidence type="ECO:0000256" key="8">
    <source>
        <dbReference type="ARBA" id="ARBA00023136"/>
    </source>
</evidence>
<organism evidence="13 14">
    <name type="scientific">Candida theae</name>
    <dbReference type="NCBI Taxonomy" id="1198502"/>
    <lineage>
        <taxon>Eukaryota</taxon>
        <taxon>Fungi</taxon>
        <taxon>Dikarya</taxon>
        <taxon>Ascomycota</taxon>
        <taxon>Saccharomycotina</taxon>
        <taxon>Pichiomycetes</taxon>
        <taxon>Debaryomycetaceae</taxon>
        <taxon>Candida/Lodderomyces clade</taxon>
        <taxon>Candida</taxon>
    </lineage>
</organism>
<protein>
    <recommendedName>
        <fullName evidence="10">intramembrane prenyl-peptidase Rce1</fullName>
        <ecNumber evidence="10">3.4.26.1</ecNumber>
    </recommendedName>
</protein>
<dbReference type="InterPro" id="IPR003675">
    <property type="entry name" value="Rce1/LyrA-like_dom"/>
</dbReference>
<gene>
    <name evidence="13" type="ORF">KGF57_002442</name>
</gene>